<evidence type="ECO:0000313" key="2">
    <source>
        <dbReference type="EMBL" id="MFC3759361.1"/>
    </source>
</evidence>
<dbReference type="PANTHER" id="PTHR12110:SF41">
    <property type="entry name" value="INOSOSE DEHYDRATASE"/>
    <property type="match status" value="1"/>
</dbReference>
<dbReference type="EMBL" id="JBHRZH010000001">
    <property type="protein sequence ID" value="MFC3759361.1"/>
    <property type="molecule type" value="Genomic_DNA"/>
</dbReference>
<name>A0ABV7Y2A4_9ACTN</name>
<proteinExistence type="predicted"/>
<feature type="domain" description="Xylose isomerase-like TIM barrel" evidence="1">
    <location>
        <begin position="24"/>
        <end position="221"/>
    </location>
</feature>
<dbReference type="PANTHER" id="PTHR12110">
    <property type="entry name" value="HYDROXYPYRUVATE ISOMERASE"/>
    <property type="match status" value="1"/>
</dbReference>
<dbReference type="Gene3D" id="3.20.20.150">
    <property type="entry name" value="Divalent-metal-dependent TIM barrel enzymes"/>
    <property type="match status" value="1"/>
</dbReference>
<gene>
    <name evidence="2" type="ORF">ACFOUW_00785</name>
</gene>
<dbReference type="GO" id="GO:0016853">
    <property type="term" value="F:isomerase activity"/>
    <property type="evidence" value="ECO:0007669"/>
    <property type="project" value="UniProtKB-KW"/>
</dbReference>
<comment type="caution">
    <text evidence="2">The sequence shown here is derived from an EMBL/GenBank/DDBJ whole genome shotgun (WGS) entry which is preliminary data.</text>
</comment>
<dbReference type="InterPro" id="IPR013022">
    <property type="entry name" value="Xyl_isomerase-like_TIM-brl"/>
</dbReference>
<dbReference type="RefSeq" id="WP_205122242.1">
    <property type="nucleotide sequence ID" value="NZ_JAFBCM010000001.1"/>
</dbReference>
<keyword evidence="2" id="KW-0413">Isomerase</keyword>
<dbReference type="Pfam" id="PF01261">
    <property type="entry name" value="AP_endonuc_2"/>
    <property type="match status" value="1"/>
</dbReference>
<dbReference type="InterPro" id="IPR036237">
    <property type="entry name" value="Xyl_isomerase-like_sf"/>
</dbReference>
<organism evidence="2 3">
    <name type="scientific">Tenggerimyces flavus</name>
    <dbReference type="NCBI Taxonomy" id="1708749"/>
    <lineage>
        <taxon>Bacteria</taxon>
        <taxon>Bacillati</taxon>
        <taxon>Actinomycetota</taxon>
        <taxon>Actinomycetes</taxon>
        <taxon>Propionibacteriales</taxon>
        <taxon>Nocardioidaceae</taxon>
        <taxon>Tenggerimyces</taxon>
    </lineage>
</organism>
<reference evidence="3" key="1">
    <citation type="journal article" date="2019" name="Int. J. Syst. Evol. Microbiol.">
        <title>The Global Catalogue of Microorganisms (GCM) 10K type strain sequencing project: providing services to taxonomists for standard genome sequencing and annotation.</title>
        <authorList>
            <consortium name="The Broad Institute Genomics Platform"/>
            <consortium name="The Broad Institute Genome Sequencing Center for Infectious Disease"/>
            <person name="Wu L."/>
            <person name="Ma J."/>
        </authorList>
    </citation>
    <scope>NUCLEOTIDE SEQUENCE [LARGE SCALE GENOMIC DNA]</scope>
    <source>
        <strain evidence="3">CGMCC 4.7241</strain>
    </source>
</reference>
<dbReference type="SUPFAM" id="SSF51658">
    <property type="entry name" value="Xylose isomerase-like"/>
    <property type="match status" value="1"/>
</dbReference>
<dbReference type="InterPro" id="IPR050312">
    <property type="entry name" value="IolE/XylAMocC-like"/>
</dbReference>
<protein>
    <submittedName>
        <fullName evidence="2">Sugar phosphate isomerase/epimerase family protein</fullName>
    </submittedName>
</protein>
<sequence length="266" mass="28665">MATPLAIQLYTVREAFAEDRAAALAKVAAKGFRAVEAYGIGDLSRDKADRIKDAQEFRAQLDDNGLTIVSTHGTVASDDSAEEIYDELEILGTNRLIAPVPGAVKGFAHDVLSTRDGVNRIAEAINNAAEKAKGRGIKIGYHNHDFEWQPVEDGTPAYDQFVRNLSDDVFIELDIYWTATAGQKPADVAALYANKIVLLHVKDGPAKRGELQTTVGQGVVDNVGAIISATMVEYHIVELDESAGDPFDDAATGGQWLVDNGHSTWA</sequence>
<evidence type="ECO:0000259" key="1">
    <source>
        <dbReference type="Pfam" id="PF01261"/>
    </source>
</evidence>
<dbReference type="Proteomes" id="UP001595699">
    <property type="component" value="Unassembled WGS sequence"/>
</dbReference>
<keyword evidence="3" id="KW-1185">Reference proteome</keyword>
<accession>A0ABV7Y2A4</accession>
<evidence type="ECO:0000313" key="3">
    <source>
        <dbReference type="Proteomes" id="UP001595699"/>
    </source>
</evidence>